<evidence type="ECO:0000256" key="6">
    <source>
        <dbReference type="SAM" id="Phobius"/>
    </source>
</evidence>
<accession>A0A0N5AEF1</accession>
<dbReference type="Proteomes" id="UP000046393">
    <property type="component" value="Unplaced"/>
</dbReference>
<dbReference type="NCBIfam" id="NF037981">
    <property type="entry name" value="NCS2_1"/>
    <property type="match status" value="1"/>
</dbReference>
<feature type="transmembrane region" description="Helical" evidence="6">
    <location>
        <begin position="359"/>
        <end position="380"/>
    </location>
</feature>
<evidence type="ECO:0000256" key="3">
    <source>
        <dbReference type="ARBA" id="ARBA00022692"/>
    </source>
</evidence>
<dbReference type="InterPro" id="IPR006043">
    <property type="entry name" value="NCS2"/>
</dbReference>
<keyword evidence="3 6" id="KW-0812">Transmembrane</keyword>
<protein>
    <submittedName>
        <fullName evidence="8">Solute carrier family 23 member 2</fullName>
    </submittedName>
</protein>
<feature type="transmembrane region" description="Helical" evidence="6">
    <location>
        <begin position="159"/>
        <end position="181"/>
    </location>
</feature>
<dbReference type="Pfam" id="PF00860">
    <property type="entry name" value="Xan_ur_permease"/>
    <property type="match status" value="1"/>
</dbReference>
<dbReference type="AlphaFoldDB" id="A0A0N5AEF1"/>
<dbReference type="GO" id="GO:0016020">
    <property type="term" value="C:membrane"/>
    <property type="evidence" value="ECO:0007669"/>
    <property type="project" value="UniProtKB-SubCell"/>
</dbReference>
<feature type="transmembrane region" description="Helical" evidence="6">
    <location>
        <begin position="320"/>
        <end position="347"/>
    </location>
</feature>
<evidence type="ECO:0000256" key="2">
    <source>
        <dbReference type="ARBA" id="ARBA00008821"/>
    </source>
</evidence>
<feature type="transmembrane region" description="Helical" evidence="6">
    <location>
        <begin position="130"/>
        <end position="152"/>
    </location>
</feature>
<feature type="transmembrane region" description="Helical" evidence="6">
    <location>
        <begin position="449"/>
        <end position="468"/>
    </location>
</feature>
<comment type="similarity">
    <text evidence="2">Belongs to the nucleobase:cation symporter-2 (NCS2) (TC 2.A.40) family.</text>
</comment>
<evidence type="ECO:0000256" key="4">
    <source>
        <dbReference type="ARBA" id="ARBA00022989"/>
    </source>
</evidence>
<feature type="transmembrane region" description="Helical" evidence="6">
    <location>
        <begin position="219"/>
        <end position="239"/>
    </location>
</feature>
<feature type="transmembrane region" description="Helical" evidence="6">
    <location>
        <begin position="20"/>
        <end position="44"/>
    </location>
</feature>
<reference evidence="8" key="1">
    <citation type="submission" date="2017-02" db="UniProtKB">
        <authorList>
            <consortium name="WormBaseParasite"/>
        </authorList>
    </citation>
    <scope>IDENTIFICATION</scope>
</reference>
<keyword evidence="5 6" id="KW-0472">Membrane</keyword>
<evidence type="ECO:0000256" key="1">
    <source>
        <dbReference type="ARBA" id="ARBA00004141"/>
    </source>
</evidence>
<dbReference type="STRING" id="451379.A0A0N5AEF1"/>
<proteinExistence type="inferred from homology"/>
<feature type="transmembrane region" description="Helical" evidence="6">
    <location>
        <begin position="418"/>
        <end position="434"/>
    </location>
</feature>
<evidence type="ECO:0000313" key="8">
    <source>
        <dbReference type="WBParaSite" id="SMUV_0000260401-mRNA-1"/>
    </source>
</evidence>
<organism evidence="7 8">
    <name type="scientific">Syphacia muris</name>
    <dbReference type="NCBI Taxonomy" id="451379"/>
    <lineage>
        <taxon>Eukaryota</taxon>
        <taxon>Metazoa</taxon>
        <taxon>Ecdysozoa</taxon>
        <taxon>Nematoda</taxon>
        <taxon>Chromadorea</taxon>
        <taxon>Rhabditida</taxon>
        <taxon>Spirurina</taxon>
        <taxon>Oxyuridomorpha</taxon>
        <taxon>Oxyuroidea</taxon>
        <taxon>Oxyuridae</taxon>
        <taxon>Syphacia</taxon>
    </lineage>
</organism>
<feature type="transmembrane region" description="Helical" evidence="6">
    <location>
        <begin position="386"/>
        <end position="406"/>
    </location>
</feature>
<dbReference type="PANTHER" id="PTHR11119">
    <property type="entry name" value="XANTHINE-URACIL / VITAMIN C PERMEASE FAMILY MEMBER"/>
    <property type="match status" value="1"/>
</dbReference>
<feature type="transmembrane region" description="Helical" evidence="6">
    <location>
        <begin position="277"/>
        <end position="300"/>
    </location>
</feature>
<keyword evidence="4 6" id="KW-1133">Transmembrane helix</keyword>
<evidence type="ECO:0000256" key="5">
    <source>
        <dbReference type="ARBA" id="ARBA00023136"/>
    </source>
</evidence>
<comment type="subcellular location">
    <subcellularLocation>
        <location evidence="1">Membrane</location>
        <topology evidence="1">Multi-pass membrane protein</topology>
    </subcellularLocation>
</comment>
<sequence>MLKEHSDTAQRDRMHKASEHLPLILSLAFGLQQVAACISSIIVIPFVVSSQLCAASQTYNIRSRLTSLALIISGFSTIIQTQLGMRLPLLQGPSYTFLPIVHTYLTRNQSNCNYIFTNNSLSNSEYEDKLAAIAGNLMASSAIPLLAGATGFVGAIRRFVGPITVATMLFLVMYSTTNIAIQYMSLHWFSLITRVGLQGQLGTGMDMVQEGSPYHSGKYLIAFAFTWALCLLCTIADLTPANSTVRLDRDGLFSKISNAQWIFFPTLDSFGKRKFDAGLIVGCSVAAISTVIETIGTYYAAAEVSQEPIPPSHALNRGMIVEGIGTFLAGFFAVGSGICTFSGNVGIMEITKIATRSMMVAAGLLLILIGFITKIAMIFATIPDPLIGAVVATSSATVMGIALANLEQVDMSLTRNKTVLGWSLMAGIAIPKYIDEYPIKTGNEAIDEIVRGFMSLPMFVGPMFAFILDNTVSGASRKQRGFRDDEELTGNDSVYRFPKRVMRCLNRIPIVRSLPFIPGSETSRGS</sequence>
<name>A0A0N5AEF1_9BILA</name>
<dbReference type="WBParaSite" id="SMUV_0000260401-mRNA-1">
    <property type="protein sequence ID" value="SMUV_0000260401-mRNA-1"/>
    <property type="gene ID" value="SMUV_0000260401"/>
</dbReference>
<dbReference type="GO" id="GO:0022857">
    <property type="term" value="F:transmembrane transporter activity"/>
    <property type="evidence" value="ECO:0007669"/>
    <property type="project" value="InterPro"/>
</dbReference>
<evidence type="ECO:0000313" key="7">
    <source>
        <dbReference type="Proteomes" id="UP000046393"/>
    </source>
</evidence>
<keyword evidence="7" id="KW-1185">Reference proteome</keyword>